<protein>
    <submittedName>
        <fullName evidence="8">1-phosphofructokinase family hexose kinase</fullName>
    </submittedName>
</protein>
<dbReference type="InterPro" id="IPR017583">
    <property type="entry name" value="Tagatose/fructose_Pkinase"/>
</dbReference>
<keyword evidence="3" id="KW-0547">Nucleotide-binding</keyword>
<dbReference type="CDD" id="cd01164">
    <property type="entry name" value="FruK_PfkB_like"/>
    <property type="match status" value="1"/>
</dbReference>
<evidence type="ECO:0000259" key="7">
    <source>
        <dbReference type="Pfam" id="PF00294"/>
    </source>
</evidence>
<evidence type="ECO:0000256" key="2">
    <source>
        <dbReference type="ARBA" id="ARBA00022679"/>
    </source>
</evidence>
<dbReference type="RefSeq" id="WP_142552910.1">
    <property type="nucleotide sequence ID" value="NZ_VIFX01000018.1"/>
</dbReference>
<keyword evidence="4 8" id="KW-0418">Kinase</keyword>
<evidence type="ECO:0000256" key="4">
    <source>
        <dbReference type="ARBA" id="ARBA00022777"/>
    </source>
</evidence>
<accession>A0A544W0G8</accession>
<comment type="similarity">
    <text evidence="1">Belongs to the carbohydrate kinase PfkB family.</text>
</comment>
<proteinExistence type="inferred from homology"/>
<keyword evidence="5" id="KW-0067">ATP-binding</keyword>
<evidence type="ECO:0000256" key="5">
    <source>
        <dbReference type="ARBA" id="ARBA00022840"/>
    </source>
</evidence>
<dbReference type="Pfam" id="PF00294">
    <property type="entry name" value="PfkB"/>
    <property type="match status" value="1"/>
</dbReference>
<dbReference type="GO" id="GO:0003872">
    <property type="term" value="F:6-phosphofructokinase activity"/>
    <property type="evidence" value="ECO:0007669"/>
    <property type="project" value="TreeGrafter"/>
</dbReference>
<dbReference type="NCBIfam" id="TIGR03168">
    <property type="entry name" value="1-PFK"/>
    <property type="match status" value="1"/>
</dbReference>
<dbReference type="GO" id="GO:0005524">
    <property type="term" value="F:ATP binding"/>
    <property type="evidence" value="ECO:0007669"/>
    <property type="project" value="UniProtKB-KW"/>
</dbReference>
<sequence length="331" mass="34285">MNSSRGVDRATIVTLTMNPALDVTTGADVVRPTDKIRCAETRYDPGGGGINVARVARVLGASVAAVSPLGGPAGERVAELVRRAGVPLRQVDIAEPTRESFTVDEFSTGRQYRFVLRGPHLCSSERAQCLQELRDAAGSAEFVVASGSLPPGVPSDFYQLVADVCWELGALLILDTSGNGLAGVARGVFLLKPSLRELRDYVGRPLQTEIEQVAAARELVERGVTQAVVVSLGADGALLVTPTVSQRFAAVPARGVSGVGAGDAMVAGITVGLSRAWSLSESTRLGIAAGTAMLATPGTATPTRAEIERIFDLVGAPADVAVPVTSGSVDR</sequence>
<dbReference type="InterPro" id="IPR029056">
    <property type="entry name" value="Ribokinase-like"/>
</dbReference>
<dbReference type="PANTHER" id="PTHR46566:SF2">
    <property type="entry name" value="ATP-DEPENDENT 6-PHOSPHOFRUCTOKINASE ISOZYME 2"/>
    <property type="match status" value="1"/>
</dbReference>
<evidence type="ECO:0000313" key="9">
    <source>
        <dbReference type="Proteomes" id="UP000315759"/>
    </source>
</evidence>
<dbReference type="AlphaFoldDB" id="A0A544W0G8"/>
<keyword evidence="9" id="KW-1185">Reference proteome</keyword>
<organism evidence="8 9">
    <name type="scientific">Mycolicibacterium hodleri</name>
    <dbReference type="NCBI Taxonomy" id="49897"/>
    <lineage>
        <taxon>Bacteria</taxon>
        <taxon>Bacillati</taxon>
        <taxon>Actinomycetota</taxon>
        <taxon>Actinomycetes</taxon>
        <taxon>Mycobacteriales</taxon>
        <taxon>Mycobacteriaceae</taxon>
        <taxon>Mycolicibacterium</taxon>
    </lineage>
</organism>
<evidence type="ECO:0000313" key="8">
    <source>
        <dbReference type="EMBL" id="TQR85702.1"/>
    </source>
</evidence>
<feature type="domain" description="Carbohydrate kinase PfkB" evidence="7">
    <location>
        <begin position="17"/>
        <end position="303"/>
    </location>
</feature>
<dbReference type="GO" id="GO:0005829">
    <property type="term" value="C:cytosol"/>
    <property type="evidence" value="ECO:0007669"/>
    <property type="project" value="TreeGrafter"/>
</dbReference>
<evidence type="ECO:0000256" key="6">
    <source>
        <dbReference type="PIRNR" id="PIRNR000535"/>
    </source>
</evidence>
<dbReference type="EMBL" id="VIFX01000018">
    <property type="protein sequence ID" value="TQR85702.1"/>
    <property type="molecule type" value="Genomic_DNA"/>
</dbReference>
<dbReference type="Gene3D" id="3.40.1190.20">
    <property type="match status" value="1"/>
</dbReference>
<evidence type="ECO:0000256" key="1">
    <source>
        <dbReference type="ARBA" id="ARBA00010688"/>
    </source>
</evidence>
<reference evidence="8 9" key="1">
    <citation type="submission" date="2018-10" db="EMBL/GenBank/DDBJ databases">
        <title>Draft genome of Mycobacterium hodleri strain B.</title>
        <authorList>
            <person name="Amande T.J."/>
            <person name="Mcgenity T.J."/>
        </authorList>
    </citation>
    <scope>NUCLEOTIDE SEQUENCE [LARGE SCALE GENOMIC DNA]</scope>
    <source>
        <strain evidence="8 9">B</strain>
    </source>
</reference>
<dbReference type="Proteomes" id="UP000315759">
    <property type="component" value="Unassembled WGS sequence"/>
</dbReference>
<keyword evidence="2 6" id="KW-0808">Transferase</keyword>
<gene>
    <name evidence="8" type="ORF">D8S82_15320</name>
</gene>
<evidence type="ECO:0000256" key="3">
    <source>
        <dbReference type="ARBA" id="ARBA00022741"/>
    </source>
</evidence>
<dbReference type="SUPFAM" id="SSF53613">
    <property type="entry name" value="Ribokinase-like"/>
    <property type="match status" value="1"/>
</dbReference>
<comment type="caution">
    <text evidence="8">The sequence shown here is derived from an EMBL/GenBank/DDBJ whole genome shotgun (WGS) entry which is preliminary data.</text>
</comment>
<dbReference type="InterPro" id="IPR011611">
    <property type="entry name" value="PfkB_dom"/>
</dbReference>
<name>A0A544W0G8_9MYCO</name>
<dbReference type="PIRSF" id="PIRSF000535">
    <property type="entry name" value="1PFK/6PFK/LacC"/>
    <property type="match status" value="1"/>
</dbReference>
<dbReference type="PANTHER" id="PTHR46566">
    <property type="entry name" value="1-PHOSPHOFRUCTOKINASE-RELATED"/>
    <property type="match status" value="1"/>
</dbReference>